<sequence>MNGDGFRAWVLAALPGVAGHVEEFTELDSAAGDGDLGITLRSGTAAVDAALRGLAEGTPIAVVCRTAGKAFAAGNPSSFAALGGAGLLAAARTLADVPDADRGAAAAALRSALAVIMERGGAAPGERTVVDALLPSVEVLERQGGGPAAPLPAMVAAAEEATAATAHMVPRRGRAAWTGDRGAGVPDAGATVWLRTLQAFAATDAQRR</sequence>
<dbReference type="InterPro" id="IPR050861">
    <property type="entry name" value="Dihydroxyacetone_Kinase"/>
</dbReference>
<dbReference type="PANTHER" id="PTHR28629:SF4">
    <property type="entry name" value="TRIOKINASE_FMN CYCLASE"/>
    <property type="match status" value="1"/>
</dbReference>
<dbReference type="InterPro" id="IPR036117">
    <property type="entry name" value="DhaL_dom_sf"/>
</dbReference>
<dbReference type="SUPFAM" id="SSF101473">
    <property type="entry name" value="DhaL-like"/>
    <property type="match status" value="1"/>
</dbReference>
<dbReference type="PROSITE" id="PS51480">
    <property type="entry name" value="DHAL"/>
    <property type="match status" value="1"/>
</dbReference>
<proteinExistence type="predicted"/>
<organism evidence="4 5">
    <name type="scientific">Nocardiopsis mangrovi</name>
    <dbReference type="NCBI Taxonomy" id="1179818"/>
    <lineage>
        <taxon>Bacteria</taxon>
        <taxon>Bacillati</taxon>
        <taxon>Actinomycetota</taxon>
        <taxon>Actinomycetes</taxon>
        <taxon>Streptosporangiales</taxon>
        <taxon>Nocardiopsidaceae</taxon>
        <taxon>Nocardiopsis</taxon>
    </lineage>
</organism>
<dbReference type="Pfam" id="PF02734">
    <property type="entry name" value="Dak2"/>
    <property type="match status" value="1"/>
</dbReference>
<evidence type="ECO:0000313" key="4">
    <source>
        <dbReference type="EMBL" id="MFC4562270.1"/>
    </source>
</evidence>
<feature type="domain" description="DhaL" evidence="3">
    <location>
        <begin position="4"/>
        <end position="202"/>
    </location>
</feature>
<accession>A0ABV9DTP7</accession>
<dbReference type="InterPro" id="IPR004007">
    <property type="entry name" value="DhaL_dom"/>
</dbReference>
<name>A0ABV9DTP7_9ACTN</name>
<reference evidence="5" key="1">
    <citation type="journal article" date="2019" name="Int. J. Syst. Evol. Microbiol.">
        <title>The Global Catalogue of Microorganisms (GCM) 10K type strain sequencing project: providing services to taxonomists for standard genome sequencing and annotation.</title>
        <authorList>
            <consortium name="The Broad Institute Genomics Platform"/>
            <consortium name="The Broad Institute Genome Sequencing Center for Infectious Disease"/>
            <person name="Wu L."/>
            <person name="Ma J."/>
        </authorList>
    </citation>
    <scope>NUCLEOTIDE SEQUENCE [LARGE SCALE GENOMIC DNA]</scope>
    <source>
        <strain evidence="5">XZYJ18</strain>
    </source>
</reference>
<evidence type="ECO:0000256" key="1">
    <source>
        <dbReference type="ARBA" id="ARBA00022679"/>
    </source>
</evidence>
<dbReference type="PANTHER" id="PTHR28629">
    <property type="entry name" value="TRIOKINASE/FMN CYCLASE"/>
    <property type="match status" value="1"/>
</dbReference>
<keyword evidence="2" id="KW-0418">Kinase</keyword>
<evidence type="ECO:0000259" key="3">
    <source>
        <dbReference type="PROSITE" id="PS51480"/>
    </source>
</evidence>
<keyword evidence="1" id="KW-0808">Transferase</keyword>
<dbReference type="Proteomes" id="UP001595923">
    <property type="component" value="Unassembled WGS sequence"/>
</dbReference>
<dbReference type="RefSeq" id="WP_378573336.1">
    <property type="nucleotide sequence ID" value="NZ_JBHSFQ010000007.1"/>
</dbReference>
<dbReference type="EMBL" id="JBHSFQ010000007">
    <property type="protein sequence ID" value="MFC4562270.1"/>
    <property type="molecule type" value="Genomic_DNA"/>
</dbReference>
<keyword evidence="5" id="KW-1185">Reference proteome</keyword>
<evidence type="ECO:0000313" key="5">
    <source>
        <dbReference type="Proteomes" id="UP001595923"/>
    </source>
</evidence>
<dbReference type="Gene3D" id="1.25.40.340">
    <property type="match status" value="1"/>
</dbReference>
<comment type="caution">
    <text evidence="4">The sequence shown here is derived from an EMBL/GenBank/DDBJ whole genome shotgun (WGS) entry which is preliminary data.</text>
</comment>
<protein>
    <submittedName>
        <fullName evidence="4">DAK2 domain-containing protein</fullName>
    </submittedName>
</protein>
<evidence type="ECO:0000256" key="2">
    <source>
        <dbReference type="ARBA" id="ARBA00022777"/>
    </source>
</evidence>
<gene>
    <name evidence="4" type="ORF">ACFO4E_10430</name>
</gene>
<dbReference type="SMART" id="SM01120">
    <property type="entry name" value="Dak2"/>
    <property type="match status" value="1"/>
</dbReference>